<gene>
    <name evidence="1" type="ORF">NB646_01685</name>
</gene>
<dbReference type="Proteomes" id="UP001164819">
    <property type="component" value="Chromosome"/>
</dbReference>
<dbReference type="InterPro" id="IPR015946">
    <property type="entry name" value="KH_dom-like_a/b"/>
</dbReference>
<dbReference type="GO" id="GO:0004601">
    <property type="term" value="F:peroxidase activity"/>
    <property type="evidence" value="ECO:0007669"/>
    <property type="project" value="InterPro"/>
</dbReference>
<name>A0A9E9NUC6_9BURK</name>
<dbReference type="InterPro" id="IPR036102">
    <property type="entry name" value="OsmC/Ohrsf"/>
</dbReference>
<proteinExistence type="predicted"/>
<organism evidence="1">
    <name type="scientific">Oxalobacter aliiformigenes</name>
    <dbReference type="NCBI Taxonomy" id="2946593"/>
    <lineage>
        <taxon>Bacteria</taxon>
        <taxon>Pseudomonadati</taxon>
        <taxon>Pseudomonadota</taxon>
        <taxon>Betaproteobacteria</taxon>
        <taxon>Burkholderiales</taxon>
        <taxon>Oxalobacteraceae</taxon>
        <taxon>Oxalobacter</taxon>
    </lineage>
</organism>
<dbReference type="SUPFAM" id="SSF82784">
    <property type="entry name" value="OsmC-like"/>
    <property type="match status" value="1"/>
</dbReference>
<dbReference type="EMBL" id="CP098251">
    <property type="protein sequence ID" value="WAV91502.1"/>
    <property type="molecule type" value="Genomic_DNA"/>
</dbReference>
<dbReference type="InterPro" id="IPR052707">
    <property type="entry name" value="OsmC_Ohr_Peroxiredoxin"/>
</dbReference>
<dbReference type="PANTHER" id="PTHR42830:SF1">
    <property type="entry name" value="OSMOTICALLY INDUCIBLE FAMILY PROTEIN"/>
    <property type="match status" value="1"/>
</dbReference>
<reference evidence="1" key="1">
    <citation type="journal article" date="2022" name="Front. Microbiol.">
        <title>New perspectives on an old grouping: The genomic and phenotypic variability of Oxalobacter formigenes and the implications for calcium oxalate stone prevention.</title>
        <authorList>
            <person name="Chmiel J.A."/>
            <person name="Carr C."/>
            <person name="Stuivenberg G.A."/>
            <person name="Venema R."/>
            <person name="Chanyi R.M."/>
            <person name="Al K.F."/>
            <person name="Giguere D."/>
            <person name="Say H."/>
            <person name="Akouris P.P."/>
            <person name="Dominguez Romero S.A."/>
            <person name="Kwong A."/>
            <person name="Tai V."/>
            <person name="Koval S.F."/>
            <person name="Razvi H."/>
            <person name="Bjazevic J."/>
            <person name="Burton J.P."/>
        </authorList>
    </citation>
    <scope>NUCLEOTIDE SEQUENCE</scope>
    <source>
        <strain evidence="1">OxK</strain>
    </source>
</reference>
<dbReference type="GO" id="GO:0006979">
    <property type="term" value="P:response to oxidative stress"/>
    <property type="evidence" value="ECO:0007669"/>
    <property type="project" value="InterPro"/>
</dbReference>
<dbReference type="RefSeq" id="WP_269316076.1">
    <property type="nucleotide sequence ID" value="NZ_CP098251.1"/>
</dbReference>
<dbReference type="Pfam" id="PF02566">
    <property type="entry name" value="OsmC"/>
    <property type="match status" value="1"/>
</dbReference>
<accession>A0A9E9NUC6</accession>
<dbReference type="PANTHER" id="PTHR42830">
    <property type="entry name" value="OSMOTICALLY INDUCIBLE FAMILY PROTEIN"/>
    <property type="match status" value="1"/>
</dbReference>
<dbReference type="InterPro" id="IPR003718">
    <property type="entry name" value="OsmC/Ohr_fam"/>
</dbReference>
<dbReference type="InterPro" id="IPR019904">
    <property type="entry name" value="Peroxiredoxin_OsmC"/>
</dbReference>
<dbReference type="AlphaFoldDB" id="A0A9E9NUC6"/>
<evidence type="ECO:0000313" key="1">
    <source>
        <dbReference type="EMBL" id="WAV91502.1"/>
    </source>
</evidence>
<dbReference type="NCBIfam" id="TIGR03562">
    <property type="entry name" value="osmo_induc_OsmC"/>
    <property type="match status" value="1"/>
</dbReference>
<sequence length="142" mass="14957">MNRTGTAVWSGGLKDGKGSLSTESKTLSETPYSFTARFKEGGGTNPEELIAAAHAGCFTMDLSGRLGAAGVIPDEIRTMATLTMEKTDKGFSITGIHLDVSARIPGCDSNTFETAVKQAKEGCPVSRLLDADISVDARLNQE</sequence>
<protein>
    <submittedName>
        <fullName evidence="1">OsmC family protein</fullName>
    </submittedName>
</protein>
<dbReference type="Gene3D" id="3.30.300.20">
    <property type="match status" value="1"/>
</dbReference>